<name>A0A6C0CA46_9ZZZZ</name>
<sequence length="545" mass="64348">MKSTIIDHIYQNQYYELRCIYANPVDLFKNDKSVYMTMFYHKNVYEIIKKEYDDSKLVNASCVIIYFDIACILTTQDDTKSIFGKFKKIKKINHVMKFIIEYDQQVISSFKCASLPQTDKPIKISSKNYGIPNGLKHVGEDPALIYVNDREIMRPLLFLNNDTLSYYSEYSSMGIISGFFFEASRIICFLVSPQYYYDLSPNTTNLYMDTCYGHAPNSIQDIIDKMMIMDKVLICVDKNVSGYAFDSLKQVEDYINDNPNGISLFFMAQFIGKNIDRKWCNYYFIDMIVDKNIDILDKIFSYDGFIIVFIKQETDFEKFKQIINENDLFTICSDIDFMFPKCFHDKYDTLILQMQSIHEQQQIAEQLALEKELELERIQREVREFAAYRTFLVKMIEKLKWKNHVVHYCKRSIKRTRETAFAAAKYIIMNLKCDRSEIKYHPNLYCLGVLRYFSQKTKLNAKMCSQLYDNFMDDILKNQADNIIPLEDIKLTTEFYLTPSDCAYIFEMQLNCVLLLYCSRYGGHGNFSTMPSDIIRIITRLMFFK</sequence>
<evidence type="ECO:0000313" key="1">
    <source>
        <dbReference type="EMBL" id="QHT00972.1"/>
    </source>
</evidence>
<accession>A0A6C0CA46</accession>
<proteinExistence type="predicted"/>
<reference evidence="1" key="1">
    <citation type="journal article" date="2020" name="Nature">
        <title>Giant virus diversity and host interactions through global metagenomics.</title>
        <authorList>
            <person name="Schulz F."/>
            <person name="Roux S."/>
            <person name="Paez-Espino D."/>
            <person name="Jungbluth S."/>
            <person name="Walsh D.A."/>
            <person name="Denef V.J."/>
            <person name="McMahon K.D."/>
            <person name="Konstantinidis K.T."/>
            <person name="Eloe-Fadrosh E.A."/>
            <person name="Kyrpides N.C."/>
            <person name="Woyke T."/>
        </authorList>
    </citation>
    <scope>NUCLEOTIDE SEQUENCE</scope>
    <source>
        <strain evidence="1">GVMAG-M-3300020192-26</strain>
    </source>
</reference>
<dbReference type="AlphaFoldDB" id="A0A6C0CA46"/>
<protein>
    <submittedName>
        <fullName evidence="1">Uncharacterized protein</fullName>
    </submittedName>
</protein>
<dbReference type="EMBL" id="MN739361">
    <property type="protein sequence ID" value="QHT00972.1"/>
    <property type="molecule type" value="Genomic_DNA"/>
</dbReference>
<organism evidence="1">
    <name type="scientific">viral metagenome</name>
    <dbReference type="NCBI Taxonomy" id="1070528"/>
    <lineage>
        <taxon>unclassified sequences</taxon>
        <taxon>metagenomes</taxon>
        <taxon>organismal metagenomes</taxon>
    </lineage>
</organism>